<evidence type="ECO:0000256" key="2">
    <source>
        <dbReference type="ARBA" id="ARBA00023125"/>
    </source>
</evidence>
<evidence type="ECO:0000256" key="3">
    <source>
        <dbReference type="ARBA" id="ARBA00023163"/>
    </source>
</evidence>
<dbReference type="InterPro" id="IPR036388">
    <property type="entry name" value="WH-like_DNA-bd_sf"/>
</dbReference>
<accession>A0ABV9K5P6</accession>
<dbReference type="Pfam" id="PF00392">
    <property type="entry name" value="GntR"/>
    <property type="match status" value="1"/>
</dbReference>
<evidence type="ECO:0000313" key="5">
    <source>
        <dbReference type="EMBL" id="MFC4665226.1"/>
    </source>
</evidence>
<dbReference type="Proteomes" id="UP001596020">
    <property type="component" value="Unassembled WGS sequence"/>
</dbReference>
<dbReference type="PROSITE" id="PS50949">
    <property type="entry name" value="HTH_GNTR"/>
    <property type="match status" value="1"/>
</dbReference>
<dbReference type="EMBL" id="JBHSGO010000019">
    <property type="protein sequence ID" value="MFC4665226.1"/>
    <property type="molecule type" value="Genomic_DNA"/>
</dbReference>
<keyword evidence="2" id="KW-0238">DNA-binding</keyword>
<dbReference type="PANTHER" id="PTHR38445">
    <property type="entry name" value="HTH-TYPE TRANSCRIPTIONAL REPRESSOR YTRA"/>
    <property type="match status" value="1"/>
</dbReference>
<evidence type="ECO:0000313" key="6">
    <source>
        <dbReference type="Proteomes" id="UP001596020"/>
    </source>
</evidence>
<dbReference type="InterPro" id="IPR036390">
    <property type="entry name" value="WH_DNA-bd_sf"/>
</dbReference>
<name>A0ABV9K5P6_9PORP</name>
<dbReference type="Gene3D" id="1.10.287.100">
    <property type="match status" value="1"/>
</dbReference>
<dbReference type="PANTHER" id="PTHR38445:SF10">
    <property type="entry name" value="GNTR-FAMILY TRANSCRIPTIONAL REGULATOR"/>
    <property type="match status" value="1"/>
</dbReference>
<keyword evidence="6" id="KW-1185">Reference proteome</keyword>
<protein>
    <submittedName>
        <fullName evidence="5">GntR family transcriptional regulator</fullName>
    </submittedName>
</protein>
<dbReference type="CDD" id="cd07377">
    <property type="entry name" value="WHTH_GntR"/>
    <property type="match status" value="1"/>
</dbReference>
<gene>
    <name evidence="5" type="ORF">ACFO3G_01090</name>
</gene>
<reference evidence="6" key="1">
    <citation type="journal article" date="2019" name="Int. J. Syst. Evol. Microbiol.">
        <title>The Global Catalogue of Microorganisms (GCM) 10K type strain sequencing project: providing services to taxonomists for standard genome sequencing and annotation.</title>
        <authorList>
            <consortium name="The Broad Institute Genomics Platform"/>
            <consortium name="The Broad Institute Genome Sequencing Center for Infectious Disease"/>
            <person name="Wu L."/>
            <person name="Ma J."/>
        </authorList>
    </citation>
    <scope>NUCLEOTIDE SEQUENCE [LARGE SCALE GENOMIC DNA]</scope>
    <source>
        <strain evidence="6">CGMCC 4.7357</strain>
    </source>
</reference>
<feature type="domain" description="HTH gntR-type" evidence="4">
    <location>
        <begin position="9"/>
        <end position="77"/>
    </location>
</feature>
<keyword evidence="1" id="KW-0805">Transcription regulation</keyword>
<evidence type="ECO:0000259" key="4">
    <source>
        <dbReference type="PROSITE" id="PS50949"/>
    </source>
</evidence>
<dbReference type="SUPFAM" id="SSF46785">
    <property type="entry name" value="Winged helix' DNA-binding domain"/>
    <property type="match status" value="1"/>
</dbReference>
<dbReference type="Gene3D" id="1.10.10.10">
    <property type="entry name" value="Winged helix-like DNA-binding domain superfamily/Winged helix DNA-binding domain"/>
    <property type="match status" value="1"/>
</dbReference>
<dbReference type="RefSeq" id="WP_380077174.1">
    <property type="nucleotide sequence ID" value="NZ_JBHSGO010000019.1"/>
</dbReference>
<sequence>MISQDIQKGNIFLRIAELIKERILIGEYKPDERIPSVRDIAVEMEVNPNTAMRAYERLQLQEIIYPKRGMGFYVEKKAPQAIKSERREAFKSKVLPTLFKNMEQLDISWEQLEEQYQKYFGLKS</sequence>
<proteinExistence type="predicted"/>
<evidence type="ECO:0000256" key="1">
    <source>
        <dbReference type="ARBA" id="ARBA00023015"/>
    </source>
</evidence>
<organism evidence="5 6">
    <name type="scientific">Falsiporphyromonas endometrii</name>
    <dbReference type="NCBI Taxonomy" id="1387297"/>
    <lineage>
        <taxon>Bacteria</taxon>
        <taxon>Pseudomonadati</taxon>
        <taxon>Bacteroidota</taxon>
        <taxon>Bacteroidia</taxon>
        <taxon>Bacteroidales</taxon>
        <taxon>Porphyromonadaceae</taxon>
        <taxon>Falsiporphyromonas</taxon>
    </lineage>
</organism>
<dbReference type="InterPro" id="IPR000524">
    <property type="entry name" value="Tscrpt_reg_HTH_GntR"/>
</dbReference>
<dbReference type="SMART" id="SM00345">
    <property type="entry name" value="HTH_GNTR"/>
    <property type="match status" value="1"/>
</dbReference>
<comment type="caution">
    <text evidence="5">The sequence shown here is derived from an EMBL/GenBank/DDBJ whole genome shotgun (WGS) entry which is preliminary data.</text>
</comment>
<keyword evidence="3" id="KW-0804">Transcription</keyword>